<dbReference type="GO" id="GO:0008483">
    <property type="term" value="F:transaminase activity"/>
    <property type="evidence" value="ECO:0007669"/>
    <property type="project" value="UniProtKB-KW"/>
</dbReference>
<dbReference type="PANTHER" id="PTHR30244:SF34">
    <property type="entry name" value="DTDP-4-AMINO-4,6-DIDEOXYGALACTOSE TRANSAMINASE"/>
    <property type="match status" value="1"/>
</dbReference>
<dbReference type="InterPro" id="IPR000653">
    <property type="entry name" value="DegT/StrS_aminotransferase"/>
</dbReference>
<keyword evidence="4 7" id="KW-0663">Pyridoxal phosphate</keyword>
<dbReference type="InterPro" id="IPR015422">
    <property type="entry name" value="PyrdxlP-dep_Trfase_small"/>
</dbReference>
<dbReference type="CDD" id="cd00616">
    <property type="entry name" value="AHBA_syn"/>
    <property type="match status" value="1"/>
</dbReference>
<dbReference type="Gene3D" id="3.90.1150.10">
    <property type="entry name" value="Aspartate Aminotransferase, domain 1"/>
    <property type="match status" value="1"/>
</dbReference>
<comment type="caution">
    <text evidence="9">The sequence shown here is derived from an EMBL/GenBank/DDBJ whole genome shotgun (WGS) entry which is preliminary data.</text>
</comment>
<dbReference type="PANTHER" id="PTHR30244">
    <property type="entry name" value="TRANSAMINASE"/>
    <property type="match status" value="1"/>
</dbReference>
<evidence type="ECO:0000256" key="4">
    <source>
        <dbReference type="ARBA" id="ARBA00022898"/>
    </source>
</evidence>
<evidence type="ECO:0000256" key="8">
    <source>
        <dbReference type="RuleBase" id="RU004508"/>
    </source>
</evidence>
<comment type="cofactor">
    <cofactor evidence="1">
        <name>pyridoxal 5'-phosphate</name>
        <dbReference type="ChEBI" id="CHEBI:597326"/>
    </cofactor>
</comment>
<evidence type="ECO:0000256" key="2">
    <source>
        <dbReference type="ARBA" id="ARBA00022576"/>
    </source>
</evidence>
<evidence type="ECO:0000256" key="1">
    <source>
        <dbReference type="ARBA" id="ARBA00001933"/>
    </source>
</evidence>
<dbReference type="Pfam" id="PF01041">
    <property type="entry name" value="DegT_DnrJ_EryC1"/>
    <property type="match status" value="1"/>
</dbReference>
<dbReference type="InterPro" id="IPR015421">
    <property type="entry name" value="PyrdxlP-dep_Trfase_major"/>
</dbReference>
<reference evidence="9 10" key="1">
    <citation type="journal article" date="2016" name="Nat. Commun.">
        <title>Thousands of microbial genomes shed light on interconnected biogeochemical processes in an aquifer system.</title>
        <authorList>
            <person name="Anantharaman K."/>
            <person name="Brown C.T."/>
            <person name="Hug L.A."/>
            <person name="Sharon I."/>
            <person name="Castelle C.J."/>
            <person name="Probst A.J."/>
            <person name="Thomas B.C."/>
            <person name="Singh A."/>
            <person name="Wilkins M.J."/>
            <person name="Karaoz U."/>
            <person name="Brodie E.L."/>
            <person name="Williams K.H."/>
            <person name="Hubbard S.S."/>
            <person name="Banfield J.F."/>
        </authorList>
    </citation>
    <scope>NUCLEOTIDE SEQUENCE [LARGE SCALE GENOMIC DNA]</scope>
</reference>
<evidence type="ECO:0000256" key="5">
    <source>
        <dbReference type="ARBA" id="ARBA00037999"/>
    </source>
</evidence>
<dbReference type="InterPro" id="IPR015424">
    <property type="entry name" value="PyrdxlP-dep_Trfase"/>
</dbReference>
<dbReference type="Proteomes" id="UP000177354">
    <property type="component" value="Unassembled WGS sequence"/>
</dbReference>
<dbReference type="PIRSF" id="PIRSF000390">
    <property type="entry name" value="PLP_StrS"/>
    <property type="match status" value="1"/>
</dbReference>
<sequence>MKKNKRFIPIAFPEISGNEKSYLLNCLKSSWISSKGEYIDRFEEDFARFIGSKYAVSSSNGTTALHLALVAAGIGPGDEVILPDLTFVATANTVKYTGAEPVLVDVNKKSWQINTRLIEGKINKKTKVLLPVHLYGIPSDMKKIMEIAKKYKLTVIEDAAEAHGAKVMMGDVSFKMAGSIGLMGCFSFYANKIITTGEGGMVVTDDRKKADLMKMLRDHGQDPGRHYYHPLIGFNYRMTNLQAALGTAQLERIQKLLNFKSRIAALYTNMLSKVAGIYFPEIPAGTEAVCWLYSVIVDKPYPLSRDVLIKKLKNRGIETRPFFYPMHRLPAYISEESFPAADYLFHHGINLPSGYNLTEGDIKYICAVIKSFSK</sequence>
<dbReference type="GO" id="GO:0000271">
    <property type="term" value="P:polysaccharide biosynthetic process"/>
    <property type="evidence" value="ECO:0007669"/>
    <property type="project" value="TreeGrafter"/>
</dbReference>
<evidence type="ECO:0000313" key="9">
    <source>
        <dbReference type="EMBL" id="OGG06468.1"/>
    </source>
</evidence>
<protein>
    <recommendedName>
        <fullName evidence="11">Aminotransferase DegT</fullName>
    </recommendedName>
</protein>
<dbReference type="Gene3D" id="3.40.640.10">
    <property type="entry name" value="Type I PLP-dependent aspartate aminotransferase-like (Major domain)"/>
    <property type="match status" value="1"/>
</dbReference>
<dbReference type="AlphaFoldDB" id="A0A1F5Z1Z5"/>
<evidence type="ECO:0008006" key="11">
    <source>
        <dbReference type="Google" id="ProtNLM"/>
    </source>
</evidence>
<dbReference type="GO" id="GO:0030170">
    <property type="term" value="F:pyridoxal phosphate binding"/>
    <property type="evidence" value="ECO:0007669"/>
    <property type="project" value="TreeGrafter"/>
</dbReference>
<keyword evidence="3" id="KW-0808">Transferase</keyword>
<keyword evidence="2" id="KW-0032">Aminotransferase</keyword>
<evidence type="ECO:0000256" key="6">
    <source>
        <dbReference type="PIRSR" id="PIRSR000390-1"/>
    </source>
</evidence>
<dbReference type="FunFam" id="3.40.640.10:FF:000090">
    <property type="entry name" value="Pyridoxal phosphate-dependent aminotransferase"/>
    <property type="match status" value="1"/>
</dbReference>
<dbReference type="SUPFAM" id="SSF53383">
    <property type="entry name" value="PLP-dependent transferases"/>
    <property type="match status" value="1"/>
</dbReference>
<evidence type="ECO:0000256" key="7">
    <source>
        <dbReference type="PIRSR" id="PIRSR000390-2"/>
    </source>
</evidence>
<organism evidence="9 10">
    <name type="scientific">Candidatus Gottesmanbacteria bacterium RIFCSPHIGHO2_01_FULL_40_15</name>
    <dbReference type="NCBI Taxonomy" id="1798376"/>
    <lineage>
        <taxon>Bacteria</taxon>
        <taxon>Candidatus Gottesmaniibacteriota</taxon>
    </lineage>
</organism>
<comment type="similarity">
    <text evidence="5 8">Belongs to the DegT/DnrJ/EryC1 family.</text>
</comment>
<name>A0A1F5Z1Z5_9BACT</name>
<evidence type="ECO:0000313" key="10">
    <source>
        <dbReference type="Proteomes" id="UP000177354"/>
    </source>
</evidence>
<feature type="active site" description="Proton acceptor" evidence="6">
    <location>
        <position position="192"/>
    </location>
</feature>
<proteinExistence type="inferred from homology"/>
<evidence type="ECO:0000256" key="3">
    <source>
        <dbReference type="ARBA" id="ARBA00022679"/>
    </source>
</evidence>
<gene>
    <name evidence="9" type="ORF">A2777_05815</name>
</gene>
<dbReference type="EMBL" id="MFJF01000015">
    <property type="protein sequence ID" value="OGG06468.1"/>
    <property type="molecule type" value="Genomic_DNA"/>
</dbReference>
<accession>A0A1F5Z1Z5</accession>
<feature type="modified residue" description="N6-(pyridoxal phosphate)lysine" evidence="7">
    <location>
        <position position="192"/>
    </location>
</feature>